<keyword evidence="2" id="KW-1185">Reference proteome</keyword>
<dbReference type="Proteomes" id="UP001189429">
    <property type="component" value="Unassembled WGS sequence"/>
</dbReference>
<reference evidence="1" key="1">
    <citation type="submission" date="2023-10" db="EMBL/GenBank/DDBJ databases">
        <authorList>
            <person name="Chen Y."/>
            <person name="Shah S."/>
            <person name="Dougan E. K."/>
            <person name="Thang M."/>
            <person name="Chan C."/>
        </authorList>
    </citation>
    <scope>NUCLEOTIDE SEQUENCE [LARGE SCALE GENOMIC DNA]</scope>
</reference>
<organism evidence="1 2">
    <name type="scientific">Prorocentrum cordatum</name>
    <dbReference type="NCBI Taxonomy" id="2364126"/>
    <lineage>
        <taxon>Eukaryota</taxon>
        <taxon>Sar</taxon>
        <taxon>Alveolata</taxon>
        <taxon>Dinophyceae</taxon>
        <taxon>Prorocentrales</taxon>
        <taxon>Prorocentraceae</taxon>
        <taxon>Prorocentrum</taxon>
    </lineage>
</organism>
<dbReference type="EMBL" id="CAUYUJ010015837">
    <property type="protein sequence ID" value="CAK0858759.1"/>
    <property type="molecule type" value="Genomic_DNA"/>
</dbReference>
<name>A0ABN9UKR1_9DINO</name>
<evidence type="ECO:0008006" key="3">
    <source>
        <dbReference type="Google" id="ProtNLM"/>
    </source>
</evidence>
<sequence>MCVACQSASEGQAGCALVLFRDDPAVNADGQVSHLAGRISCDSIANALPLHGAGCDRWGEALEDEEAEEGLVQRAAGYDWRSQRRWLRLGARGDDSTIGKCPRRLRVRRYF</sequence>
<evidence type="ECO:0000313" key="1">
    <source>
        <dbReference type="EMBL" id="CAK0858759.1"/>
    </source>
</evidence>
<protein>
    <recommendedName>
        <fullName evidence="3">Subtilisin</fullName>
    </recommendedName>
</protein>
<accession>A0ABN9UKR1</accession>
<evidence type="ECO:0000313" key="2">
    <source>
        <dbReference type="Proteomes" id="UP001189429"/>
    </source>
</evidence>
<proteinExistence type="predicted"/>
<gene>
    <name evidence="1" type="ORF">PCOR1329_LOCUS48356</name>
</gene>
<comment type="caution">
    <text evidence="1">The sequence shown here is derived from an EMBL/GenBank/DDBJ whole genome shotgun (WGS) entry which is preliminary data.</text>
</comment>